<sequence>MIRNLGELKGPVLLFGGPYSNLQATCAMRREAERLGIPPERTICTGDVVAYFADVEATIDVIRTWGIHVLMGNCEESLGFSANDCGCGFDEGTACNLLSRQWYSHADSQISQANRLWMQTLPRTLRFTWYNLTFTVVHGTLSSINQFVFPSTPDAIKQTEIKKAETDCIIAGHCGLPFAQKTEAGTWLNAGVIGMPANDGSSNAWYALLDTHDGQSVFELKRLTYDWQSAVKAMQEAGMHNGYAEALANGLWPSMDVLPNAERTQKNIRIAPLICEINAIKQLEC</sequence>
<comment type="similarity">
    <text evidence="1">Belongs to the metallophosphoesterase superfamily. YfcE family.</text>
</comment>
<organism evidence="3 4">
    <name type="scientific">Kistimonas scapharcae</name>
    <dbReference type="NCBI Taxonomy" id="1036133"/>
    <lineage>
        <taxon>Bacteria</taxon>
        <taxon>Pseudomonadati</taxon>
        <taxon>Pseudomonadota</taxon>
        <taxon>Gammaproteobacteria</taxon>
        <taxon>Oceanospirillales</taxon>
        <taxon>Endozoicomonadaceae</taxon>
        <taxon>Kistimonas</taxon>
    </lineage>
</organism>
<feature type="domain" description="Calcineurin-like phosphoesterase" evidence="2">
    <location>
        <begin position="39"/>
        <end position="213"/>
    </location>
</feature>
<evidence type="ECO:0000313" key="3">
    <source>
        <dbReference type="EMBL" id="GAA4651323.1"/>
    </source>
</evidence>
<dbReference type="RefSeq" id="WP_345197683.1">
    <property type="nucleotide sequence ID" value="NZ_BAABFL010000448.1"/>
</dbReference>
<dbReference type="Pfam" id="PF12850">
    <property type="entry name" value="Metallophos_2"/>
    <property type="match status" value="1"/>
</dbReference>
<dbReference type="InterPro" id="IPR029052">
    <property type="entry name" value="Metallo-depent_PP-like"/>
</dbReference>
<reference evidence="4" key="1">
    <citation type="journal article" date="2019" name="Int. J. Syst. Evol. Microbiol.">
        <title>The Global Catalogue of Microorganisms (GCM) 10K type strain sequencing project: providing services to taxonomists for standard genome sequencing and annotation.</title>
        <authorList>
            <consortium name="The Broad Institute Genomics Platform"/>
            <consortium name="The Broad Institute Genome Sequencing Center for Infectious Disease"/>
            <person name="Wu L."/>
            <person name="Ma J."/>
        </authorList>
    </citation>
    <scope>NUCLEOTIDE SEQUENCE [LARGE SCALE GENOMIC DNA]</scope>
    <source>
        <strain evidence="4">JCM 17805</strain>
    </source>
</reference>
<proteinExistence type="inferred from homology"/>
<evidence type="ECO:0000313" key="4">
    <source>
        <dbReference type="Proteomes" id="UP001500604"/>
    </source>
</evidence>
<dbReference type="Proteomes" id="UP001500604">
    <property type="component" value="Unassembled WGS sequence"/>
</dbReference>
<name>A0ABP8V759_9GAMM</name>
<gene>
    <name evidence="3" type="ORF">GCM10023116_36070</name>
</gene>
<dbReference type="InterPro" id="IPR011152">
    <property type="entry name" value="Pesterase_MJ0912"/>
</dbReference>
<keyword evidence="4" id="KW-1185">Reference proteome</keyword>
<accession>A0ABP8V759</accession>
<evidence type="ECO:0000256" key="1">
    <source>
        <dbReference type="ARBA" id="ARBA00008950"/>
    </source>
</evidence>
<dbReference type="CDD" id="cd00838">
    <property type="entry name" value="MPP_superfamily"/>
    <property type="match status" value="1"/>
</dbReference>
<dbReference type="SUPFAM" id="SSF56300">
    <property type="entry name" value="Metallo-dependent phosphatases"/>
    <property type="match status" value="1"/>
</dbReference>
<dbReference type="EMBL" id="BAABFL010000448">
    <property type="protein sequence ID" value="GAA4651323.1"/>
    <property type="molecule type" value="Genomic_DNA"/>
</dbReference>
<protein>
    <recommendedName>
        <fullName evidence="2">Calcineurin-like phosphoesterase domain-containing protein</fullName>
    </recommendedName>
</protein>
<comment type="caution">
    <text evidence="3">The sequence shown here is derived from an EMBL/GenBank/DDBJ whole genome shotgun (WGS) entry which is preliminary data.</text>
</comment>
<evidence type="ECO:0000259" key="2">
    <source>
        <dbReference type="Pfam" id="PF12850"/>
    </source>
</evidence>
<dbReference type="InterPro" id="IPR024654">
    <property type="entry name" value="Calcineurin-like_PHP_lpxH"/>
</dbReference>
<dbReference type="PIRSF" id="PIRSF000883">
    <property type="entry name" value="Pesterase_MJ0912"/>
    <property type="match status" value="1"/>
</dbReference>
<dbReference type="Gene3D" id="3.60.21.10">
    <property type="match status" value="1"/>
</dbReference>